<proteinExistence type="predicted"/>
<sequence>MLNLVKCLTGHPSLTSLRVYSKSNLSKLCSNVAAALPELPALEELDLDMVGHYRGGPHPSLSSRQQLMQAIRPHSTPHLSRLQVRFFRSLLQLIKENDHCLHNWLHSESVQEMLAANRGLRLRLITSDTSWISYNPDSPCCKFCLLGCHSRPYYRDPTLSALNTYEFSYLSFRDSNSSA</sequence>
<reference evidence="2" key="2">
    <citation type="submission" date="2025-08" db="UniProtKB">
        <authorList>
            <consortium name="RefSeq"/>
        </authorList>
    </citation>
    <scope>IDENTIFICATION</scope>
    <source>
        <tissue evidence="2">Whole organism</tissue>
    </source>
</reference>
<dbReference type="Proteomes" id="UP000504606">
    <property type="component" value="Unplaced"/>
</dbReference>
<dbReference type="KEGG" id="foc:127752273"/>
<gene>
    <name evidence="2" type="primary">LOC127752273</name>
</gene>
<dbReference type="RefSeq" id="XP_052133088.1">
    <property type="nucleotide sequence ID" value="XM_052277128.1"/>
</dbReference>
<dbReference type="GeneID" id="127752273"/>
<accession>A0A9C6XDE3</accession>
<keyword evidence="1" id="KW-1185">Reference proteome</keyword>
<name>A0A9C6XDE3_FRAOC</name>
<evidence type="ECO:0000313" key="1">
    <source>
        <dbReference type="Proteomes" id="UP000504606"/>
    </source>
</evidence>
<protein>
    <submittedName>
        <fullName evidence="2">Uncharacterized protein LOC127752273</fullName>
    </submittedName>
</protein>
<evidence type="ECO:0000313" key="2">
    <source>
        <dbReference type="RefSeq" id="XP_052133088.1"/>
    </source>
</evidence>
<organism evidence="1 2">
    <name type="scientific">Frankliniella occidentalis</name>
    <name type="common">Western flower thrips</name>
    <name type="synonym">Euthrips occidentalis</name>
    <dbReference type="NCBI Taxonomy" id="133901"/>
    <lineage>
        <taxon>Eukaryota</taxon>
        <taxon>Metazoa</taxon>
        <taxon>Ecdysozoa</taxon>
        <taxon>Arthropoda</taxon>
        <taxon>Hexapoda</taxon>
        <taxon>Insecta</taxon>
        <taxon>Pterygota</taxon>
        <taxon>Neoptera</taxon>
        <taxon>Paraneoptera</taxon>
        <taxon>Thysanoptera</taxon>
        <taxon>Terebrantia</taxon>
        <taxon>Thripoidea</taxon>
        <taxon>Thripidae</taxon>
        <taxon>Frankliniella</taxon>
    </lineage>
</organism>
<dbReference type="AlphaFoldDB" id="A0A9C6XDE3"/>
<reference evidence="2" key="1">
    <citation type="journal article" date="2018" name="Proc. Natl. Acad. Sci. U.S.A.">
        <title>Phylogenomics and the evolution of hemipteroid insects.</title>
        <authorList>
            <person name="Johnson K.P."/>
            <person name="Dietrich C.H."/>
            <person name="Friedrich F."/>
            <person name="Beutel R.G."/>
            <person name="Wipfler B."/>
            <person name="Peters R.S."/>
            <person name="Allen J.M."/>
            <person name="Petersen M."/>
            <person name="Donath A."/>
            <person name="Walden K.K."/>
            <person name="Kozlov A.M."/>
            <person name="Podsiadlowski L."/>
            <person name="Mayer C."/>
            <person name="Meusemann K."/>
            <person name="Vasilikopoulos A."/>
            <person name="Waterhouse R.M."/>
            <person name="Cameron S.L."/>
            <person name="Weirauch C."/>
            <person name="Swanson D.R."/>
            <person name="Percy D.M."/>
            <person name="Hardy N.B."/>
            <person name="Terry I."/>
            <person name="Liu S."/>
            <person name="Zhou X."/>
            <person name="Misof B."/>
            <person name="Robertson H.M."/>
            <person name="Yoshizawa K."/>
        </authorList>
    </citation>
    <scope>NUCLEOTIDE SEQUENCE</scope>
    <source>
        <tissue evidence="2">Whole organism</tissue>
    </source>
</reference>